<dbReference type="EMBL" id="NMUH01009064">
    <property type="protein sequence ID" value="MQM19629.1"/>
    <property type="molecule type" value="Genomic_DNA"/>
</dbReference>
<name>A0A843XJ75_COLES</name>
<comment type="caution">
    <text evidence="1">The sequence shown here is derived from an EMBL/GenBank/DDBJ whole genome shotgun (WGS) entry which is preliminary data.</text>
</comment>
<dbReference type="Proteomes" id="UP000652761">
    <property type="component" value="Unassembled WGS sequence"/>
</dbReference>
<evidence type="ECO:0000313" key="2">
    <source>
        <dbReference type="Proteomes" id="UP000652761"/>
    </source>
</evidence>
<reference evidence="1" key="1">
    <citation type="submission" date="2017-07" db="EMBL/GenBank/DDBJ databases">
        <title>Taro Niue Genome Assembly and Annotation.</title>
        <authorList>
            <person name="Atibalentja N."/>
            <person name="Keating K."/>
            <person name="Fields C.J."/>
        </authorList>
    </citation>
    <scope>NUCLEOTIDE SEQUENCE</scope>
    <source>
        <strain evidence="1">Niue_2</strain>
        <tissue evidence="1">Leaf</tissue>
    </source>
</reference>
<gene>
    <name evidence="1" type="ORF">Taro_052635</name>
</gene>
<keyword evidence="2" id="KW-1185">Reference proteome</keyword>
<organism evidence="1 2">
    <name type="scientific">Colocasia esculenta</name>
    <name type="common">Wild taro</name>
    <name type="synonym">Arum esculentum</name>
    <dbReference type="NCBI Taxonomy" id="4460"/>
    <lineage>
        <taxon>Eukaryota</taxon>
        <taxon>Viridiplantae</taxon>
        <taxon>Streptophyta</taxon>
        <taxon>Embryophyta</taxon>
        <taxon>Tracheophyta</taxon>
        <taxon>Spermatophyta</taxon>
        <taxon>Magnoliopsida</taxon>
        <taxon>Liliopsida</taxon>
        <taxon>Araceae</taxon>
        <taxon>Aroideae</taxon>
        <taxon>Colocasieae</taxon>
        <taxon>Colocasia</taxon>
    </lineage>
</organism>
<dbReference type="AlphaFoldDB" id="A0A843XJ75"/>
<accession>A0A843XJ75</accession>
<sequence length="64" mass="7120">MISLRTGFQKSELLSVSVDRCLFITLLFFPFESPCHYTVYKLVAHSVSGSEVKCTAGFLGDELT</sequence>
<proteinExistence type="predicted"/>
<evidence type="ECO:0000313" key="1">
    <source>
        <dbReference type="EMBL" id="MQM19629.1"/>
    </source>
</evidence>
<protein>
    <submittedName>
        <fullName evidence="1">Uncharacterized protein</fullName>
    </submittedName>
</protein>